<accession>A0A0M3J3L8</accession>
<dbReference type="PANTHER" id="PTHR12646:SF0">
    <property type="entry name" value="DOL-P-MAN:MAN(5)GLCNAC(2)-PP-DOL ALPHA-1,3-MANNOSYLTRANSFERASE"/>
    <property type="match status" value="1"/>
</dbReference>
<protein>
    <recommendedName>
        <fullName evidence="3">dolichyl-P-Man:Man5GlcNAc2-PP-dolichol alpha-1,3-mannosyltransferase</fullName>
        <ecNumber evidence="3">2.4.1.258</ecNumber>
    </recommendedName>
</protein>
<name>A0A0M3J3L8_ANISI</name>
<evidence type="ECO:0000256" key="10">
    <source>
        <dbReference type="ARBA" id="ARBA00049506"/>
    </source>
</evidence>
<evidence type="ECO:0000313" key="11">
    <source>
        <dbReference type="WBParaSite" id="ASIM_0000213101-mRNA-1"/>
    </source>
</evidence>
<evidence type="ECO:0000256" key="2">
    <source>
        <dbReference type="ARBA" id="ARBA00004922"/>
    </source>
</evidence>
<evidence type="ECO:0000256" key="4">
    <source>
        <dbReference type="ARBA" id="ARBA00022676"/>
    </source>
</evidence>
<dbReference type="InterPro" id="IPR007873">
    <property type="entry name" value="Glycosyltransferase_ALG3"/>
</dbReference>
<sequence length="170" mass="18550">LAVFSSNLVGIAVARSLHYQFYSWYFHSLPYLLFVTVKFGEKGGKSDGIWTDFPVFAVLVRVSILLGIELCWNTYPSTALSSAMLHVFHVIVVCSLVLSRESEKSVEEREAQRSGDVLYGLHIGQIPDAVSMVDGEGAETGVDRGDVSFEGRRVTGSGGGNRTAEGECIR</sequence>
<keyword evidence="4" id="KW-0328">Glycosyltransferase</keyword>
<comment type="pathway">
    <text evidence="2">Protein modification; protein glycosylation.</text>
</comment>
<dbReference type="GO" id="GO:0052925">
    <property type="term" value="F:dol-P-Man:Man(5)GlcNAc(2)-PP-Dol alpha-1,3-mannosyltransferase activity"/>
    <property type="evidence" value="ECO:0007669"/>
    <property type="project" value="UniProtKB-EC"/>
</dbReference>
<evidence type="ECO:0000256" key="6">
    <source>
        <dbReference type="ARBA" id="ARBA00022692"/>
    </source>
</evidence>
<keyword evidence="7" id="KW-0256">Endoplasmic reticulum</keyword>
<comment type="subcellular location">
    <subcellularLocation>
        <location evidence="1">Endoplasmic reticulum membrane</location>
        <topology evidence="1">Multi-pass membrane protein</topology>
    </subcellularLocation>
</comment>
<dbReference type="AlphaFoldDB" id="A0A0M3J3L8"/>
<keyword evidence="8" id="KW-1133">Transmembrane helix</keyword>
<keyword evidence="5" id="KW-0808">Transferase</keyword>
<organism evidence="11">
    <name type="scientific">Anisakis simplex</name>
    <name type="common">Herring worm</name>
    <dbReference type="NCBI Taxonomy" id="6269"/>
    <lineage>
        <taxon>Eukaryota</taxon>
        <taxon>Metazoa</taxon>
        <taxon>Ecdysozoa</taxon>
        <taxon>Nematoda</taxon>
        <taxon>Chromadorea</taxon>
        <taxon>Rhabditida</taxon>
        <taxon>Spirurina</taxon>
        <taxon>Ascaridomorpha</taxon>
        <taxon>Ascaridoidea</taxon>
        <taxon>Anisakidae</taxon>
        <taxon>Anisakis</taxon>
        <taxon>Anisakis simplex complex</taxon>
    </lineage>
</organism>
<evidence type="ECO:0000256" key="1">
    <source>
        <dbReference type="ARBA" id="ARBA00004477"/>
    </source>
</evidence>
<dbReference type="Pfam" id="PF05208">
    <property type="entry name" value="ALG3"/>
    <property type="match status" value="1"/>
</dbReference>
<keyword evidence="6" id="KW-0812">Transmembrane</keyword>
<proteinExistence type="predicted"/>
<reference evidence="11" key="1">
    <citation type="submission" date="2017-02" db="UniProtKB">
        <authorList>
            <consortium name="WormBaseParasite"/>
        </authorList>
    </citation>
    <scope>IDENTIFICATION</scope>
</reference>
<evidence type="ECO:0000256" key="7">
    <source>
        <dbReference type="ARBA" id="ARBA00022824"/>
    </source>
</evidence>
<dbReference type="WBParaSite" id="ASIM_0000213101-mRNA-1">
    <property type="protein sequence ID" value="ASIM_0000213101-mRNA-1"/>
    <property type="gene ID" value="ASIM_0000213101"/>
</dbReference>
<keyword evidence="9" id="KW-0472">Membrane</keyword>
<dbReference type="PANTHER" id="PTHR12646">
    <property type="entry name" value="NOT56 - RELATED"/>
    <property type="match status" value="1"/>
</dbReference>
<dbReference type="EC" id="2.4.1.258" evidence="3"/>
<evidence type="ECO:0000256" key="9">
    <source>
        <dbReference type="ARBA" id="ARBA00023136"/>
    </source>
</evidence>
<evidence type="ECO:0000256" key="3">
    <source>
        <dbReference type="ARBA" id="ARBA00011964"/>
    </source>
</evidence>
<evidence type="ECO:0000256" key="5">
    <source>
        <dbReference type="ARBA" id="ARBA00022679"/>
    </source>
</evidence>
<evidence type="ECO:0000256" key="8">
    <source>
        <dbReference type="ARBA" id="ARBA00022989"/>
    </source>
</evidence>
<comment type="catalytic activity">
    <reaction evidence="10">
        <text>an alpha-D-Man-(1-&gt;2)-alpha-D-Man-(1-&gt;2)-alpha-D-Man-(1-&gt;3)-[alpha-D-Man-(1-&gt;6)]-beta-D-Man-(1-&gt;4)-beta-D-GlcNAc-(1-&gt;4)-alpha-D-GlcNAc-diphospho-di-trans,poly-cis-dolichol + a di-trans,poly-cis-dolichyl beta-D-mannosyl phosphate = an alpha-D-Man-(1-&gt;2)-alpha-D-Man-(1-&gt;2)-alpha-D-Man-(1-&gt;3)-[alpha-D-Man-(1-&gt;3)-alpha-D-Man-(1-&gt;6)]-beta-D-Man-(1-&gt;4)-beta-D-GlcNAc-(1-&gt;4)-alpha-D-GlcNAc-diphospho-di-trans,poly-cis-dolichol + a di-trans,poly-cis-dolichyl phosphate + H(+)</text>
        <dbReference type="Rhea" id="RHEA:29527"/>
        <dbReference type="Rhea" id="RHEA-COMP:19498"/>
        <dbReference type="Rhea" id="RHEA-COMP:19501"/>
        <dbReference type="Rhea" id="RHEA-COMP:19516"/>
        <dbReference type="Rhea" id="RHEA-COMP:19517"/>
        <dbReference type="ChEBI" id="CHEBI:15378"/>
        <dbReference type="ChEBI" id="CHEBI:57683"/>
        <dbReference type="ChEBI" id="CHEBI:58211"/>
        <dbReference type="ChEBI" id="CHEBI:132515"/>
        <dbReference type="ChEBI" id="CHEBI:132516"/>
        <dbReference type="EC" id="2.4.1.258"/>
    </reaction>
    <physiologicalReaction direction="left-to-right" evidence="10">
        <dbReference type="Rhea" id="RHEA:29528"/>
    </physiologicalReaction>
</comment>
<dbReference type="GO" id="GO:0005789">
    <property type="term" value="C:endoplasmic reticulum membrane"/>
    <property type="evidence" value="ECO:0007669"/>
    <property type="project" value="UniProtKB-SubCell"/>
</dbReference>